<dbReference type="RefSeq" id="WP_200759187.1">
    <property type="nucleotide sequence ID" value="NZ_AP023366.1"/>
</dbReference>
<feature type="zinc finger region" description="CR-type" evidence="14">
    <location>
        <begin position="131"/>
        <end position="213"/>
    </location>
</feature>
<keyword evidence="10 13" id="KW-0143">Chaperone</keyword>
<keyword evidence="5 13" id="KW-0479">Metal-binding</keyword>
<dbReference type="InterPro" id="IPR036869">
    <property type="entry name" value="J_dom_sf"/>
</dbReference>
<keyword evidence="18" id="KW-1185">Reference proteome</keyword>
<name>A0A7I8DI50_9BACL</name>
<evidence type="ECO:0000256" key="1">
    <source>
        <dbReference type="ARBA" id="ARBA00004496"/>
    </source>
</evidence>
<dbReference type="Pfam" id="PF00226">
    <property type="entry name" value="DnaJ"/>
    <property type="match status" value="1"/>
</dbReference>
<evidence type="ECO:0000313" key="17">
    <source>
        <dbReference type="EMBL" id="BCJ88606.1"/>
    </source>
</evidence>
<evidence type="ECO:0000256" key="12">
    <source>
        <dbReference type="ARBA" id="ARBA00067609"/>
    </source>
</evidence>
<dbReference type="Gene3D" id="2.10.230.10">
    <property type="entry name" value="Heat shock protein DnaJ, cysteine-rich domain"/>
    <property type="match status" value="1"/>
</dbReference>
<evidence type="ECO:0000256" key="11">
    <source>
        <dbReference type="ARBA" id="ARBA00061004"/>
    </source>
</evidence>
<dbReference type="FunFam" id="1.10.287.110:FF:000031">
    <property type="entry name" value="Molecular chaperone DnaJ"/>
    <property type="match status" value="1"/>
</dbReference>
<comment type="function">
    <text evidence="13">Participates actively in the response to hyperosmotic and heat shock by preventing the aggregation of stress-denatured proteins and by disaggregating proteins, also in an autonomous, DnaK-independent fashion. Unfolded proteins bind initially to DnaJ; upon interaction with the DnaJ-bound protein, DnaK hydrolyzes its bound ATP, resulting in the formation of a stable complex. GrpE releases ADP from DnaK; ATP binding to DnaK triggers the release of the substrate protein, thus completing the reaction cycle. Several rounds of ATP-dependent interactions between DnaJ, DnaK and GrpE are required for fully efficient folding. Also involved, together with DnaK and GrpE, in the DNA replication of plasmids through activation of initiation proteins.</text>
</comment>
<dbReference type="Gene3D" id="1.10.287.110">
    <property type="entry name" value="DnaJ domain"/>
    <property type="match status" value="1"/>
</dbReference>
<evidence type="ECO:0000259" key="16">
    <source>
        <dbReference type="PROSITE" id="PS51188"/>
    </source>
</evidence>
<dbReference type="SUPFAM" id="SSF49493">
    <property type="entry name" value="HSP40/DnaJ peptide-binding domain"/>
    <property type="match status" value="2"/>
</dbReference>
<keyword evidence="3 13" id="KW-0963">Cytoplasm</keyword>
<dbReference type="HAMAP" id="MF_01152">
    <property type="entry name" value="DnaJ"/>
    <property type="match status" value="1"/>
</dbReference>
<feature type="binding site" evidence="13">
    <location>
        <position position="147"/>
    </location>
    <ligand>
        <name>Zn(2+)</name>
        <dbReference type="ChEBI" id="CHEBI:29105"/>
        <label>1</label>
    </ligand>
</feature>
<proteinExistence type="inferred from homology"/>
<evidence type="ECO:0000313" key="18">
    <source>
        <dbReference type="Proteomes" id="UP000593802"/>
    </source>
</evidence>
<dbReference type="InterPro" id="IPR002939">
    <property type="entry name" value="DnaJ_C"/>
</dbReference>
<dbReference type="GO" id="GO:0006260">
    <property type="term" value="P:DNA replication"/>
    <property type="evidence" value="ECO:0007669"/>
    <property type="project" value="UniProtKB-KW"/>
</dbReference>
<evidence type="ECO:0000256" key="3">
    <source>
        <dbReference type="ARBA" id="ARBA00022490"/>
    </source>
</evidence>
<evidence type="ECO:0000256" key="9">
    <source>
        <dbReference type="ARBA" id="ARBA00023016"/>
    </source>
</evidence>
<evidence type="ECO:0000256" key="14">
    <source>
        <dbReference type="PROSITE-ProRule" id="PRU00546"/>
    </source>
</evidence>
<dbReference type="GO" id="GO:0008270">
    <property type="term" value="F:zinc ion binding"/>
    <property type="evidence" value="ECO:0007669"/>
    <property type="project" value="UniProtKB-UniRule"/>
</dbReference>
<feature type="binding site" evidence="13">
    <location>
        <position position="201"/>
    </location>
    <ligand>
        <name>Zn(2+)</name>
        <dbReference type="ChEBI" id="CHEBI:29105"/>
        <label>1</label>
    </ligand>
</feature>
<dbReference type="PROSITE" id="PS50076">
    <property type="entry name" value="DNAJ_2"/>
    <property type="match status" value="1"/>
</dbReference>
<feature type="repeat" description="CXXCXGXG motif" evidence="13">
    <location>
        <begin position="201"/>
        <end position="208"/>
    </location>
</feature>
<dbReference type="CDD" id="cd06257">
    <property type="entry name" value="DnaJ"/>
    <property type="match status" value="1"/>
</dbReference>
<dbReference type="GO" id="GO:0042026">
    <property type="term" value="P:protein refolding"/>
    <property type="evidence" value="ECO:0007669"/>
    <property type="project" value="TreeGrafter"/>
</dbReference>
<dbReference type="SUPFAM" id="SSF46565">
    <property type="entry name" value="Chaperone J-domain"/>
    <property type="match status" value="1"/>
</dbReference>
<feature type="binding site" evidence="13">
    <location>
        <position position="161"/>
    </location>
    <ligand>
        <name>Zn(2+)</name>
        <dbReference type="ChEBI" id="CHEBI:29105"/>
        <label>2</label>
    </ligand>
</feature>
<dbReference type="InterPro" id="IPR001305">
    <property type="entry name" value="HSP_DnaJ_Cys-rich_dom"/>
</dbReference>
<dbReference type="Gene3D" id="2.60.260.20">
    <property type="entry name" value="Urease metallochaperone UreE, N-terminal domain"/>
    <property type="match status" value="2"/>
</dbReference>
<evidence type="ECO:0000256" key="6">
    <source>
        <dbReference type="ARBA" id="ARBA00022737"/>
    </source>
</evidence>
<feature type="domain" description="J" evidence="15">
    <location>
        <begin position="5"/>
        <end position="70"/>
    </location>
</feature>
<dbReference type="CDD" id="cd10747">
    <property type="entry name" value="DnaJ_C"/>
    <property type="match status" value="1"/>
</dbReference>
<dbReference type="AlphaFoldDB" id="A0A7I8DI50"/>
<feature type="domain" description="CR-type" evidence="16">
    <location>
        <begin position="131"/>
        <end position="213"/>
    </location>
</feature>
<comment type="subcellular location">
    <subcellularLocation>
        <location evidence="1 13">Cytoplasm</location>
    </subcellularLocation>
</comment>
<sequence>MSKRDFYEVLGVSKNASEDEIKKAYRKLARKYHPDVNKDDPSAEAKFKEVTEAYEVLSDQEKRARYDQFGHADPGAGFGGGAGAGGFGDFGGGFGDIFDMFFGGGGRQRGPRRGADLQYNLQISLEDAFRGIERELDIPRTEECPTCHGSGAKPGTHPQTCSVCRGTGMQEQVVNTPLGRMVNRRPCTACGGDGQIIKDPCNECRGEGKVKVRKRINVKIPAGVDTGNRIRISGGGEAGDKGAPPGDLYIVIYVQEHEFFERDGDDLFCRVPISFVQAALGDEIEVQTLDGKVKLRIPEGTQTGTSFRLRGKGMPQLNSSRHGDQHVRVVVLTPTDLTEKQKDLLRQLGDEIGVKPNEQQKTFFEKVKDAAKDALNWD</sequence>
<evidence type="ECO:0000256" key="13">
    <source>
        <dbReference type="HAMAP-Rule" id="MF_01152"/>
    </source>
</evidence>
<comment type="cofactor">
    <cofactor evidence="13">
        <name>Zn(2+)</name>
        <dbReference type="ChEBI" id="CHEBI:29105"/>
    </cofactor>
    <text evidence="13">Binds 2 Zn(2+) ions per monomer.</text>
</comment>
<dbReference type="PANTHER" id="PTHR43096:SF48">
    <property type="entry name" value="CHAPERONE PROTEIN DNAJ"/>
    <property type="match status" value="1"/>
</dbReference>
<comment type="similarity">
    <text evidence="11 13">Belongs to the DnaJ family.</text>
</comment>
<feature type="repeat" description="CXXCXGXG motif" evidence="13">
    <location>
        <begin position="187"/>
        <end position="194"/>
    </location>
</feature>
<dbReference type="GO" id="GO:0005524">
    <property type="term" value="F:ATP binding"/>
    <property type="evidence" value="ECO:0007669"/>
    <property type="project" value="InterPro"/>
</dbReference>
<dbReference type="FunFam" id="2.60.260.20:FF:000004">
    <property type="entry name" value="Molecular chaperone DnaJ"/>
    <property type="match status" value="1"/>
</dbReference>
<dbReference type="KEGG" id="eff:skT53_35910"/>
<dbReference type="GO" id="GO:0009408">
    <property type="term" value="P:response to heat"/>
    <property type="evidence" value="ECO:0007669"/>
    <property type="project" value="InterPro"/>
</dbReference>
<evidence type="ECO:0000259" key="15">
    <source>
        <dbReference type="PROSITE" id="PS50076"/>
    </source>
</evidence>
<dbReference type="SUPFAM" id="SSF57938">
    <property type="entry name" value="DnaJ/Hsp40 cysteine-rich domain"/>
    <property type="match status" value="1"/>
</dbReference>
<dbReference type="GO" id="GO:0031072">
    <property type="term" value="F:heat shock protein binding"/>
    <property type="evidence" value="ECO:0007669"/>
    <property type="project" value="InterPro"/>
</dbReference>
<dbReference type="PROSITE" id="PS51188">
    <property type="entry name" value="ZF_CR"/>
    <property type="match status" value="1"/>
</dbReference>
<dbReference type="GO" id="GO:0051082">
    <property type="term" value="F:unfolded protein binding"/>
    <property type="evidence" value="ECO:0007669"/>
    <property type="project" value="UniProtKB-UniRule"/>
</dbReference>
<dbReference type="Pfam" id="PF00684">
    <property type="entry name" value="DnaJ_CXXCXGXG"/>
    <property type="match status" value="1"/>
</dbReference>
<evidence type="ECO:0000256" key="10">
    <source>
        <dbReference type="ARBA" id="ARBA00023186"/>
    </source>
</evidence>
<dbReference type="SMART" id="SM00271">
    <property type="entry name" value="DnaJ"/>
    <property type="match status" value="1"/>
</dbReference>
<dbReference type="EMBL" id="AP023366">
    <property type="protein sequence ID" value="BCJ88606.1"/>
    <property type="molecule type" value="Genomic_DNA"/>
</dbReference>
<evidence type="ECO:0000256" key="2">
    <source>
        <dbReference type="ARBA" id="ARBA00011738"/>
    </source>
</evidence>
<protein>
    <recommendedName>
        <fullName evidence="12 13">Chaperone protein DnaJ</fullName>
    </recommendedName>
</protein>
<dbReference type="InterPro" id="IPR012724">
    <property type="entry name" value="DnaJ"/>
</dbReference>
<dbReference type="CDD" id="cd10719">
    <property type="entry name" value="DnaJ_zf"/>
    <property type="match status" value="1"/>
</dbReference>
<dbReference type="Pfam" id="PF01556">
    <property type="entry name" value="DnaJ_C"/>
    <property type="match status" value="1"/>
</dbReference>
<organism evidence="17 18">
    <name type="scientific">Effusibacillus dendaii</name>
    <dbReference type="NCBI Taxonomy" id="2743772"/>
    <lineage>
        <taxon>Bacteria</taxon>
        <taxon>Bacillati</taxon>
        <taxon>Bacillota</taxon>
        <taxon>Bacilli</taxon>
        <taxon>Bacillales</taxon>
        <taxon>Alicyclobacillaceae</taxon>
        <taxon>Effusibacillus</taxon>
    </lineage>
</organism>
<keyword evidence="7 13" id="KW-0863">Zinc-finger</keyword>
<dbReference type="InterPro" id="IPR036410">
    <property type="entry name" value="HSP_DnaJ_Cys-rich_dom_sf"/>
</dbReference>
<feature type="repeat" description="CXXCXGXG motif" evidence="13">
    <location>
        <begin position="144"/>
        <end position="151"/>
    </location>
</feature>
<comment type="subunit">
    <text evidence="2 13">Homodimer.</text>
</comment>
<feature type="binding site" evidence="13">
    <location>
        <position position="187"/>
    </location>
    <ligand>
        <name>Zn(2+)</name>
        <dbReference type="ChEBI" id="CHEBI:29105"/>
        <label>2</label>
    </ligand>
</feature>
<keyword evidence="8 13" id="KW-0862">Zinc</keyword>
<feature type="binding site" evidence="13">
    <location>
        <position position="190"/>
    </location>
    <ligand>
        <name>Zn(2+)</name>
        <dbReference type="ChEBI" id="CHEBI:29105"/>
        <label>2</label>
    </ligand>
</feature>
<keyword evidence="9 13" id="KW-0346">Stress response</keyword>
<dbReference type="GO" id="GO:0005737">
    <property type="term" value="C:cytoplasm"/>
    <property type="evidence" value="ECO:0007669"/>
    <property type="project" value="UniProtKB-SubCell"/>
</dbReference>
<dbReference type="PROSITE" id="PS00636">
    <property type="entry name" value="DNAJ_1"/>
    <property type="match status" value="1"/>
</dbReference>
<evidence type="ECO:0000256" key="8">
    <source>
        <dbReference type="ARBA" id="ARBA00022833"/>
    </source>
</evidence>
<dbReference type="PRINTS" id="PR00625">
    <property type="entry name" value="JDOMAIN"/>
</dbReference>
<evidence type="ECO:0000256" key="4">
    <source>
        <dbReference type="ARBA" id="ARBA00022705"/>
    </source>
</evidence>
<keyword evidence="6 13" id="KW-0677">Repeat</keyword>
<comment type="domain">
    <text evidence="13">The J domain is necessary and sufficient to stimulate DnaK ATPase activity. Zinc center 1 plays an important role in the autonomous, DnaK-independent chaperone activity of DnaJ. Zinc center 2 is essential for interaction with DnaK and for DnaJ activity.</text>
</comment>
<reference evidence="17 18" key="1">
    <citation type="submission" date="2020-08" db="EMBL/GenBank/DDBJ databases">
        <title>Complete Genome Sequence of Effusibacillus dendaii Strain skT53, Isolated from Farmland soil.</title>
        <authorList>
            <person name="Konishi T."/>
            <person name="Kawasaki H."/>
        </authorList>
    </citation>
    <scope>NUCLEOTIDE SEQUENCE [LARGE SCALE GENOMIC DNA]</scope>
    <source>
        <strain evidence="18">skT53</strain>
    </source>
</reference>
<evidence type="ECO:0000256" key="7">
    <source>
        <dbReference type="ARBA" id="ARBA00022771"/>
    </source>
</evidence>
<dbReference type="PANTHER" id="PTHR43096">
    <property type="entry name" value="DNAJ HOMOLOG 1, MITOCHONDRIAL-RELATED"/>
    <property type="match status" value="1"/>
</dbReference>
<gene>
    <name evidence="13" type="primary">dnaJ</name>
    <name evidence="17" type="ORF">skT53_35910</name>
</gene>
<dbReference type="NCBIfam" id="TIGR02349">
    <property type="entry name" value="DnaJ_bact"/>
    <property type="match status" value="1"/>
</dbReference>
<dbReference type="InterPro" id="IPR018253">
    <property type="entry name" value="DnaJ_domain_CS"/>
</dbReference>
<feature type="binding site" evidence="13">
    <location>
        <position position="144"/>
    </location>
    <ligand>
        <name>Zn(2+)</name>
        <dbReference type="ChEBI" id="CHEBI:29105"/>
        <label>1</label>
    </ligand>
</feature>
<dbReference type="Proteomes" id="UP000593802">
    <property type="component" value="Chromosome"/>
</dbReference>
<evidence type="ECO:0000256" key="5">
    <source>
        <dbReference type="ARBA" id="ARBA00022723"/>
    </source>
</evidence>
<feature type="repeat" description="CXXCXGXG motif" evidence="13">
    <location>
        <begin position="161"/>
        <end position="168"/>
    </location>
</feature>
<dbReference type="InterPro" id="IPR001623">
    <property type="entry name" value="DnaJ_domain"/>
</dbReference>
<dbReference type="FunFam" id="2.10.230.10:FF:000002">
    <property type="entry name" value="Molecular chaperone DnaJ"/>
    <property type="match status" value="1"/>
</dbReference>
<dbReference type="NCBIfam" id="NF008035">
    <property type="entry name" value="PRK10767.1"/>
    <property type="match status" value="1"/>
</dbReference>
<feature type="binding site" evidence="13">
    <location>
        <position position="164"/>
    </location>
    <ligand>
        <name>Zn(2+)</name>
        <dbReference type="ChEBI" id="CHEBI:29105"/>
        <label>2</label>
    </ligand>
</feature>
<keyword evidence="4 13" id="KW-0235">DNA replication</keyword>
<accession>A0A7I8DI50</accession>
<feature type="binding site" evidence="13">
    <location>
        <position position="204"/>
    </location>
    <ligand>
        <name>Zn(2+)</name>
        <dbReference type="ChEBI" id="CHEBI:29105"/>
        <label>1</label>
    </ligand>
</feature>
<dbReference type="InterPro" id="IPR008971">
    <property type="entry name" value="HSP40/DnaJ_pept-bd"/>
</dbReference>